<comment type="caution">
    <text evidence="2">The sequence shown here is derived from an EMBL/GenBank/DDBJ whole genome shotgun (WGS) entry which is preliminary data.</text>
</comment>
<dbReference type="Proteomes" id="UP001217838">
    <property type="component" value="Unassembled WGS sequence"/>
</dbReference>
<keyword evidence="1" id="KW-0472">Membrane</keyword>
<keyword evidence="1" id="KW-1133">Transmembrane helix</keyword>
<feature type="transmembrane region" description="Helical" evidence="1">
    <location>
        <begin position="202"/>
        <end position="221"/>
    </location>
</feature>
<evidence type="ECO:0000313" key="2">
    <source>
        <dbReference type="EMBL" id="MDC0666282.1"/>
    </source>
</evidence>
<sequence>MHPLVAAVWLTVSVAALVSLARGGYAIGLDFEGGATLSFAPLAGDGRCDPQAVDAWMRARHGALAYKLDPVGDRCRLSVTGLTDEATVDALAHTLLAEHATPLTVEYRDVIAPSIAPVLGRPLALALAATATLSWCVTLVRPVRAIAAGGAALTTLAFGLAWVLGLGSTLSRASYLAALWFVPAIATLTATSGRPRFRRGLVGLLLLAVLVAAAMAVQALDVRGVGEFVWVRAAARLALTFVVPAVALALLAIWSAREE</sequence>
<dbReference type="EMBL" id="JAQNDN010000001">
    <property type="protein sequence ID" value="MDC0666282.1"/>
    <property type="molecule type" value="Genomic_DNA"/>
</dbReference>
<proteinExistence type="predicted"/>
<feature type="transmembrane region" description="Helical" evidence="1">
    <location>
        <begin position="233"/>
        <end position="254"/>
    </location>
</feature>
<feature type="transmembrane region" description="Helical" evidence="1">
    <location>
        <begin position="123"/>
        <end position="140"/>
    </location>
</feature>
<feature type="transmembrane region" description="Helical" evidence="1">
    <location>
        <begin position="173"/>
        <end position="190"/>
    </location>
</feature>
<protein>
    <submittedName>
        <fullName evidence="2">Uncharacterized protein</fullName>
    </submittedName>
</protein>
<evidence type="ECO:0000256" key="1">
    <source>
        <dbReference type="SAM" id="Phobius"/>
    </source>
</evidence>
<keyword evidence="1" id="KW-0812">Transmembrane</keyword>
<name>A0ABT5AWR0_9BACT</name>
<evidence type="ECO:0000313" key="3">
    <source>
        <dbReference type="Proteomes" id="UP001217838"/>
    </source>
</evidence>
<reference evidence="2 3" key="1">
    <citation type="submission" date="2022-11" db="EMBL/GenBank/DDBJ databases">
        <title>Minimal conservation of predation-associated metabolite biosynthetic gene clusters underscores biosynthetic potential of Myxococcota including descriptions for ten novel species: Archangium lansinium sp. nov., Myxococcus landrumus sp. nov., Nannocystis bai.</title>
        <authorList>
            <person name="Ahearne A."/>
            <person name="Stevens C."/>
            <person name="Dowd S."/>
        </authorList>
    </citation>
    <scope>NUCLEOTIDE SEQUENCE [LARGE SCALE GENOMIC DNA]</scope>
    <source>
        <strain evidence="2 3">NCELM</strain>
    </source>
</reference>
<feature type="transmembrane region" description="Helical" evidence="1">
    <location>
        <begin position="147"/>
        <end position="167"/>
    </location>
</feature>
<gene>
    <name evidence="2" type="ORF">POL58_00975</name>
</gene>
<dbReference type="RefSeq" id="WP_271993774.1">
    <property type="nucleotide sequence ID" value="NZ_JAQNDN010000001.1"/>
</dbReference>
<accession>A0ABT5AWR0</accession>
<keyword evidence="3" id="KW-1185">Reference proteome</keyword>
<organism evidence="2 3">
    <name type="scientific">Nannocystis radixulma</name>
    <dbReference type="NCBI Taxonomy" id="2995305"/>
    <lineage>
        <taxon>Bacteria</taxon>
        <taxon>Pseudomonadati</taxon>
        <taxon>Myxococcota</taxon>
        <taxon>Polyangia</taxon>
        <taxon>Nannocystales</taxon>
        <taxon>Nannocystaceae</taxon>
        <taxon>Nannocystis</taxon>
    </lineage>
</organism>